<dbReference type="EMBL" id="CABFVA020000101">
    <property type="protein sequence ID" value="VVM07593.1"/>
    <property type="molecule type" value="Genomic_DNA"/>
</dbReference>
<accession>A0A5E6MNM0</accession>
<dbReference type="GO" id="GO:0003677">
    <property type="term" value="F:DNA binding"/>
    <property type="evidence" value="ECO:0007669"/>
    <property type="project" value="InterPro"/>
</dbReference>
<dbReference type="Proteomes" id="UP000334923">
    <property type="component" value="Unassembled WGS sequence"/>
</dbReference>
<keyword evidence="3" id="KW-1185">Reference proteome</keyword>
<evidence type="ECO:0000313" key="3">
    <source>
        <dbReference type="Proteomes" id="UP000334923"/>
    </source>
</evidence>
<organism evidence="2 3">
    <name type="scientific">Methylacidimicrobium tartarophylax</name>
    <dbReference type="NCBI Taxonomy" id="1041768"/>
    <lineage>
        <taxon>Bacteria</taxon>
        <taxon>Pseudomonadati</taxon>
        <taxon>Verrucomicrobiota</taxon>
        <taxon>Methylacidimicrobium</taxon>
    </lineage>
</organism>
<feature type="domain" description="Helix-turn-helix" evidence="1">
    <location>
        <begin position="20"/>
        <end position="67"/>
    </location>
</feature>
<dbReference type="InterPro" id="IPR041657">
    <property type="entry name" value="HTH_17"/>
</dbReference>
<gene>
    <name evidence="2" type="ORF">MAMT_01819</name>
</gene>
<evidence type="ECO:0000259" key="1">
    <source>
        <dbReference type="Pfam" id="PF12728"/>
    </source>
</evidence>
<dbReference type="Pfam" id="PF12728">
    <property type="entry name" value="HTH_17"/>
    <property type="match status" value="1"/>
</dbReference>
<dbReference type="AlphaFoldDB" id="A0A5E6MNM0"/>
<dbReference type="InterPro" id="IPR010093">
    <property type="entry name" value="SinI_DNA-bd"/>
</dbReference>
<name>A0A5E6MNM0_9BACT</name>
<evidence type="ECO:0000313" key="2">
    <source>
        <dbReference type="EMBL" id="VVM07593.1"/>
    </source>
</evidence>
<sequence>MQVIDITPNGEPAPRFPDRLLTLEEAATFLALTENSAKRLIKTGRLRAYWVSGKYRIHPSDLQAFLATTELPTKEGGAR</sequence>
<dbReference type="NCBIfam" id="TIGR01764">
    <property type="entry name" value="excise"/>
    <property type="match status" value="1"/>
</dbReference>
<proteinExistence type="predicted"/>
<reference evidence="2 3" key="1">
    <citation type="submission" date="2019-09" db="EMBL/GenBank/DDBJ databases">
        <authorList>
            <person name="Cremers G."/>
        </authorList>
    </citation>
    <scope>NUCLEOTIDE SEQUENCE [LARGE SCALE GENOMIC DNA]</scope>
    <source>
        <strain evidence="2">4A</strain>
    </source>
</reference>
<protein>
    <recommendedName>
        <fullName evidence="1">Helix-turn-helix domain-containing protein</fullName>
    </recommendedName>
</protein>